<protein>
    <submittedName>
        <fullName evidence="3">Basic proline-rich protein-like isoform X1</fullName>
    </submittedName>
</protein>
<keyword evidence="2" id="KW-1185">Reference proteome</keyword>
<dbReference type="GeneID" id="121143628"/>
<reference evidence="3" key="1">
    <citation type="submission" date="2025-08" db="UniProtKB">
        <authorList>
            <consortium name="RefSeq"/>
        </authorList>
    </citation>
    <scope>IDENTIFICATION</scope>
    <source>
        <tissue evidence="3">Liver</tissue>
    </source>
</reference>
<feature type="region of interest" description="Disordered" evidence="1">
    <location>
        <begin position="1"/>
        <end position="268"/>
    </location>
</feature>
<gene>
    <name evidence="3" type="primary">LOC121143628</name>
</gene>
<feature type="compositionally biased region" description="Basic residues" evidence="1">
    <location>
        <begin position="92"/>
        <end position="105"/>
    </location>
</feature>
<name>A0ABM2YAH4_MESAU</name>
<evidence type="ECO:0000313" key="2">
    <source>
        <dbReference type="Proteomes" id="UP000886700"/>
    </source>
</evidence>
<proteinExistence type="predicted"/>
<dbReference type="Proteomes" id="UP000886700">
    <property type="component" value="Unplaced"/>
</dbReference>
<evidence type="ECO:0000256" key="1">
    <source>
        <dbReference type="SAM" id="MobiDB-lite"/>
    </source>
</evidence>
<feature type="compositionally biased region" description="Pro residues" evidence="1">
    <location>
        <begin position="189"/>
        <end position="214"/>
    </location>
</feature>
<evidence type="ECO:0000313" key="3">
    <source>
        <dbReference type="RefSeq" id="XP_040611824.1"/>
    </source>
</evidence>
<dbReference type="RefSeq" id="XP_040611824.1">
    <property type="nucleotide sequence ID" value="XM_040755890.1"/>
</dbReference>
<organism evidence="2 3">
    <name type="scientific">Mesocricetus auratus</name>
    <name type="common">Golden hamster</name>
    <dbReference type="NCBI Taxonomy" id="10036"/>
    <lineage>
        <taxon>Eukaryota</taxon>
        <taxon>Metazoa</taxon>
        <taxon>Chordata</taxon>
        <taxon>Craniata</taxon>
        <taxon>Vertebrata</taxon>
        <taxon>Euteleostomi</taxon>
        <taxon>Mammalia</taxon>
        <taxon>Eutheria</taxon>
        <taxon>Euarchontoglires</taxon>
        <taxon>Glires</taxon>
        <taxon>Rodentia</taxon>
        <taxon>Myomorpha</taxon>
        <taxon>Muroidea</taxon>
        <taxon>Cricetidae</taxon>
        <taxon>Cricetinae</taxon>
        <taxon>Mesocricetus</taxon>
    </lineage>
</organism>
<accession>A0ABM2YAH4</accession>
<sequence length="299" mass="31185">MEVPAPEGAWSECGEQQEEEDRAGERGSLETPPRTSLAAAPSLSSRNSCRSPTPRRARAAPRPCPPPPIHQRRARALPGEKLPRWPGVNRHSGQRTKGKASHKAGRCGSRGLVSRSSAESSCEKRRWRPGGRPSVPAGLAGPQLPPPVRPEPAEVASGSRTQHPLRKVGAGTRAHTHTHTRPPGGGGPGPRPPRCALPGAAPPPPRPARTPPAPVGSRAALDNRDTSKTSSPGPIPAEPAPAADGHQGASGAREGPGGTRRESGLYLSRVSVRTAGSARATRAKILRSQVQQTRSAQVG</sequence>